<protein>
    <submittedName>
        <fullName evidence="2">PaaI family thioesterase</fullName>
    </submittedName>
</protein>
<evidence type="ECO:0000259" key="1">
    <source>
        <dbReference type="Pfam" id="PF03061"/>
    </source>
</evidence>
<dbReference type="CDD" id="cd03443">
    <property type="entry name" value="PaaI_thioesterase"/>
    <property type="match status" value="1"/>
</dbReference>
<dbReference type="SUPFAM" id="SSF54637">
    <property type="entry name" value="Thioesterase/thiol ester dehydrase-isomerase"/>
    <property type="match status" value="1"/>
</dbReference>
<dbReference type="Gene3D" id="3.10.129.10">
    <property type="entry name" value="Hotdog Thioesterase"/>
    <property type="match status" value="1"/>
</dbReference>
<dbReference type="GO" id="GO:0016790">
    <property type="term" value="F:thiolester hydrolase activity"/>
    <property type="evidence" value="ECO:0007669"/>
    <property type="project" value="UniProtKB-ARBA"/>
</dbReference>
<dbReference type="InterPro" id="IPR029069">
    <property type="entry name" value="HotDog_dom_sf"/>
</dbReference>
<name>A0A972VW92_9GAMM</name>
<organism evidence="2 3">
    <name type="scientific">SAR86 cluster bacterium</name>
    <dbReference type="NCBI Taxonomy" id="2030880"/>
    <lineage>
        <taxon>Bacteria</taxon>
        <taxon>Pseudomonadati</taxon>
        <taxon>Pseudomonadota</taxon>
        <taxon>Gammaproteobacteria</taxon>
        <taxon>SAR86 cluster</taxon>
    </lineage>
</organism>
<sequence length="135" mass="14937">MTFPAGYQTDSGYDQAEDHIGPFYFKREGDAYEFAFLAGAQHCNANQIVHGGVLMTFADYGLCMVATDGYETESCVTVSFNSEFVAAAEIGQIVTCQAEVMRKTRSMVFVRGQVYAQNEIVMSFSAVVKRLLPRD</sequence>
<proteinExistence type="predicted"/>
<evidence type="ECO:0000313" key="3">
    <source>
        <dbReference type="Proteomes" id="UP000754644"/>
    </source>
</evidence>
<gene>
    <name evidence="2" type="ORF">HQ497_08720</name>
</gene>
<feature type="domain" description="Thioesterase" evidence="1">
    <location>
        <begin position="47"/>
        <end position="119"/>
    </location>
</feature>
<reference evidence="2" key="1">
    <citation type="submission" date="2020-05" db="EMBL/GenBank/DDBJ databases">
        <title>Sulfur intermediates as new biogeochemical hubs in an aquatic model microbial ecosystem.</title>
        <authorList>
            <person name="Vigneron A."/>
        </authorList>
    </citation>
    <scope>NUCLEOTIDE SEQUENCE</scope>
    <source>
        <strain evidence="2">Bin.250</strain>
    </source>
</reference>
<accession>A0A972VW92</accession>
<dbReference type="AlphaFoldDB" id="A0A972VW92"/>
<evidence type="ECO:0000313" key="2">
    <source>
        <dbReference type="EMBL" id="NQV65435.1"/>
    </source>
</evidence>
<dbReference type="Proteomes" id="UP000754644">
    <property type="component" value="Unassembled WGS sequence"/>
</dbReference>
<dbReference type="InterPro" id="IPR006683">
    <property type="entry name" value="Thioestr_dom"/>
</dbReference>
<comment type="caution">
    <text evidence="2">The sequence shown here is derived from an EMBL/GenBank/DDBJ whole genome shotgun (WGS) entry which is preliminary data.</text>
</comment>
<dbReference type="EMBL" id="JABMOJ010000323">
    <property type="protein sequence ID" value="NQV65435.1"/>
    <property type="molecule type" value="Genomic_DNA"/>
</dbReference>
<dbReference type="Pfam" id="PF03061">
    <property type="entry name" value="4HBT"/>
    <property type="match status" value="1"/>
</dbReference>